<sequence length="207" mass="23324">MKNKKPMLITISLLTILTVSVIGVLAYNSNLLNPSLSQDEVDDLQFNREEEKLARDTYLTLFATWNISVFENIARSEQTHMDSIGDLLVQYKLEDPIVDDSIGNYNNSILTDLYSDLIAQGINSTIEALKVGAFIEEMDIKDLQDFISRTDNTALIATYENLMRGSRNHLRSFINTLEIYGGSYQPTILSESEFNSIISTPNEKGNI</sequence>
<dbReference type="EMBL" id="CP104013">
    <property type="protein sequence ID" value="UYP46854.1"/>
    <property type="molecule type" value="Genomic_DNA"/>
</dbReference>
<dbReference type="InterPro" id="IPR012347">
    <property type="entry name" value="Ferritin-like"/>
</dbReference>
<dbReference type="InterPro" id="IPR019243">
    <property type="entry name" value="DUF2202"/>
</dbReference>
<evidence type="ECO:0000259" key="1">
    <source>
        <dbReference type="Pfam" id="PF09968"/>
    </source>
</evidence>
<keyword evidence="3" id="KW-1185">Reference proteome</keyword>
<evidence type="ECO:0000313" key="2">
    <source>
        <dbReference type="EMBL" id="UYP46854.1"/>
    </source>
</evidence>
<dbReference type="Pfam" id="PF09968">
    <property type="entry name" value="DUF2202"/>
    <property type="match status" value="1"/>
</dbReference>
<gene>
    <name evidence="2" type="ORF">NEF87_003139</name>
</gene>
<reference evidence="2" key="1">
    <citation type="submission" date="2022-09" db="EMBL/GenBank/DDBJ databases">
        <title>Actin cytoskeleton and complex cell architecture in an #Asgard archaeon.</title>
        <authorList>
            <person name="Ponce Toledo R.I."/>
            <person name="Schleper C."/>
            <person name="Rodrigues Oliveira T."/>
            <person name="Wollweber F."/>
            <person name="Xu J."/>
            <person name="Rittmann S."/>
            <person name="Klingl A."/>
            <person name="Pilhofer M."/>
        </authorList>
    </citation>
    <scope>NUCLEOTIDE SEQUENCE</scope>
    <source>
        <strain evidence="2">B-35</strain>
    </source>
</reference>
<organism evidence="2 3">
    <name type="scientific">Candidatus Lokiarchaeum ossiferum</name>
    <dbReference type="NCBI Taxonomy" id="2951803"/>
    <lineage>
        <taxon>Archaea</taxon>
        <taxon>Promethearchaeati</taxon>
        <taxon>Promethearchaeota</taxon>
        <taxon>Promethearchaeia</taxon>
        <taxon>Promethearchaeales</taxon>
        <taxon>Promethearchaeaceae</taxon>
        <taxon>Candidatus Lokiarchaeum</taxon>
    </lineage>
</organism>
<dbReference type="CDD" id="cd01048">
    <property type="entry name" value="Ferritin_like_AB2"/>
    <property type="match status" value="1"/>
</dbReference>
<accession>A0ABY6HTL8</accession>
<name>A0ABY6HTL8_9ARCH</name>
<feature type="domain" description="DUF2202" evidence="1">
    <location>
        <begin position="41"/>
        <end position="200"/>
    </location>
</feature>
<dbReference type="InterPro" id="IPR009078">
    <property type="entry name" value="Ferritin-like_SF"/>
</dbReference>
<dbReference type="Proteomes" id="UP001208689">
    <property type="component" value="Chromosome"/>
</dbReference>
<evidence type="ECO:0000313" key="3">
    <source>
        <dbReference type="Proteomes" id="UP001208689"/>
    </source>
</evidence>
<protein>
    <recommendedName>
        <fullName evidence="1">DUF2202 domain-containing protein</fullName>
    </recommendedName>
</protein>
<proteinExistence type="predicted"/>
<dbReference type="Gene3D" id="1.20.1260.10">
    <property type="match status" value="1"/>
</dbReference>
<dbReference type="SUPFAM" id="SSF47240">
    <property type="entry name" value="Ferritin-like"/>
    <property type="match status" value="1"/>
</dbReference>